<dbReference type="Proteomes" id="UP001060085">
    <property type="component" value="Linkage Group LG04"/>
</dbReference>
<sequence length="115" mass="12748">MTRDAKETIELMKGPIPRARAKKMNGALNVFMEGTFKDIHWHKIAGFEDGIEASKLFPVSVVHKRDQNCTMEGAGSTEVHEDLLLMGCLVELKDGDMASMEEILGVEMSLITNPN</sequence>
<organism evidence="1 2">
    <name type="scientific">Catharanthus roseus</name>
    <name type="common">Madagascar periwinkle</name>
    <name type="synonym">Vinca rosea</name>
    <dbReference type="NCBI Taxonomy" id="4058"/>
    <lineage>
        <taxon>Eukaryota</taxon>
        <taxon>Viridiplantae</taxon>
        <taxon>Streptophyta</taxon>
        <taxon>Embryophyta</taxon>
        <taxon>Tracheophyta</taxon>
        <taxon>Spermatophyta</taxon>
        <taxon>Magnoliopsida</taxon>
        <taxon>eudicotyledons</taxon>
        <taxon>Gunneridae</taxon>
        <taxon>Pentapetalae</taxon>
        <taxon>asterids</taxon>
        <taxon>lamiids</taxon>
        <taxon>Gentianales</taxon>
        <taxon>Apocynaceae</taxon>
        <taxon>Rauvolfioideae</taxon>
        <taxon>Vinceae</taxon>
        <taxon>Catharanthinae</taxon>
        <taxon>Catharanthus</taxon>
    </lineage>
</organism>
<name>A0ACC0B7Q4_CATRO</name>
<evidence type="ECO:0000313" key="2">
    <source>
        <dbReference type="Proteomes" id="UP001060085"/>
    </source>
</evidence>
<comment type="caution">
    <text evidence="1">The sequence shown here is derived from an EMBL/GenBank/DDBJ whole genome shotgun (WGS) entry which is preliminary data.</text>
</comment>
<accession>A0ACC0B7Q4</accession>
<gene>
    <name evidence="1" type="ORF">M9H77_18526</name>
</gene>
<protein>
    <submittedName>
        <fullName evidence="1">Uncharacterized protein</fullName>
    </submittedName>
</protein>
<dbReference type="EMBL" id="CM044704">
    <property type="protein sequence ID" value="KAI5668673.1"/>
    <property type="molecule type" value="Genomic_DNA"/>
</dbReference>
<proteinExistence type="predicted"/>
<reference evidence="2" key="1">
    <citation type="journal article" date="2023" name="Nat. Plants">
        <title>Single-cell RNA sequencing provides a high-resolution roadmap for understanding the multicellular compartmentation of specialized metabolism.</title>
        <authorList>
            <person name="Sun S."/>
            <person name="Shen X."/>
            <person name="Li Y."/>
            <person name="Li Y."/>
            <person name="Wang S."/>
            <person name="Li R."/>
            <person name="Zhang H."/>
            <person name="Shen G."/>
            <person name="Guo B."/>
            <person name="Wei J."/>
            <person name="Xu J."/>
            <person name="St-Pierre B."/>
            <person name="Chen S."/>
            <person name="Sun C."/>
        </authorList>
    </citation>
    <scope>NUCLEOTIDE SEQUENCE [LARGE SCALE GENOMIC DNA]</scope>
</reference>
<evidence type="ECO:0000313" key="1">
    <source>
        <dbReference type="EMBL" id="KAI5668673.1"/>
    </source>
</evidence>
<keyword evidence="2" id="KW-1185">Reference proteome</keyword>